<dbReference type="SUPFAM" id="SSF52009">
    <property type="entry name" value="Phosphohistidine domain"/>
    <property type="match status" value="1"/>
</dbReference>
<dbReference type="Pfam" id="PF00391">
    <property type="entry name" value="PEP-utilizers"/>
    <property type="match status" value="1"/>
</dbReference>
<sequence>MDDETFNPPNDGTWELDTTHMSRPISWFARSALVSGMPRGFAQGLARYGLLLGRYEVAVIGGFMYAQPVPFGADGTASPEQMQARIATSARAFTERFWREDLDHWDEVVKPGAVAAHQDLQAVDPASLSDGELAEHVVRCRDHLEAMFELHHRYSAPSLMATGDFLAAAMAWTGATAGELMGLLRGTSAISTGFATTELDALADAVAASDSARTALASSGDAEAVLSALTVDPDAGPAAQAYLDAVRNRSIGYDVGEPSAGELPAMLVGAIRAAVASRKSGTGNAEGDVALTRIRARVPAEHLADFDDRLHEARLANRLRDERATYSDGWAVGLARRALLEAGRRLAARGDLADPVQAVDADAAELAALLRGEPGPSADTVARRSWLRTSRTVDDAPPLLGPPPVPPPPLEALPEPARRATLAVNAALMNLFGVPDTSNSATVIHGLAVNTGVYEGPARLVADSADFDRVQRGDVLVTRMTSPYFTVVLPLLGAIVTDRGGQLSHAAIVAREYGIPGIVGTRDATRLIPDGARVRVDGKTGEVRLLG</sequence>
<dbReference type="RefSeq" id="WP_311556792.1">
    <property type="nucleotide sequence ID" value="NZ_JAVREJ010000009.1"/>
</dbReference>
<proteinExistence type="predicted"/>
<evidence type="ECO:0000259" key="2">
    <source>
        <dbReference type="Pfam" id="PF00391"/>
    </source>
</evidence>
<keyword evidence="4" id="KW-1185">Reference proteome</keyword>
<dbReference type="EMBL" id="JAVREJ010000009">
    <property type="protein sequence ID" value="MDT0350763.1"/>
    <property type="molecule type" value="Genomic_DNA"/>
</dbReference>
<dbReference type="InterPro" id="IPR008279">
    <property type="entry name" value="PEP-util_enz_mobile_dom"/>
</dbReference>
<protein>
    <submittedName>
        <fullName evidence="3">PEP-utilizing enzyme</fullName>
    </submittedName>
</protein>
<dbReference type="Gene3D" id="3.50.30.10">
    <property type="entry name" value="Phosphohistidine domain"/>
    <property type="match status" value="1"/>
</dbReference>
<gene>
    <name evidence="3" type="ORF">RM445_14620</name>
</gene>
<accession>A0ABU2N9Y7</accession>
<feature type="region of interest" description="Disordered" evidence="1">
    <location>
        <begin position="392"/>
        <end position="413"/>
    </location>
</feature>
<comment type="caution">
    <text evidence="3">The sequence shown here is derived from an EMBL/GenBank/DDBJ whole genome shotgun (WGS) entry which is preliminary data.</text>
</comment>
<evidence type="ECO:0000313" key="4">
    <source>
        <dbReference type="Proteomes" id="UP001183202"/>
    </source>
</evidence>
<dbReference type="Proteomes" id="UP001183202">
    <property type="component" value="Unassembled WGS sequence"/>
</dbReference>
<feature type="domain" description="PEP-utilising enzyme mobile" evidence="2">
    <location>
        <begin position="471"/>
        <end position="541"/>
    </location>
</feature>
<dbReference type="PANTHER" id="PTHR43615">
    <property type="entry name" value="PHOSPHOENOLPYRUVATE SYNTHASE-RELATED"/>
    <property type="match status" value="1"/>
</dbReference>
<evidence type="ECO:0000313" key="3">
    <source>
        <dbReference type="EMBL" id="MDT0350763.1"/>
    </source>
</evidence>
<dbReference type="InterPro" id="IPR051549">
    <property type="entry name" value="PEP_Utilizing_Enz"/>
</dbReference>
<name>A0ABU2N9Y7_9PSEU</name>
<evidence type="ECO:0000256" key="1">
    <source>
        <dbReference type="SAM" id="MobiDB-lite"/>
    </source>
</evidence>
<feature type="compositionally biased region" description="Pro residues" evidence="1">
    <location>
        <begin position="399"/>
        <end position="411"/>
    </location>
</feature>
<organism evidence="3 4">
    <name type="scientific">Pseudonocardia charpentierae</name>
    <dbReference type="NCBI Taxonomy" id="3075545"/>
    <lineage>
        <taxon>Bacteria</taxon>
        <taxon>Bacillati</taxon>
        <taxon>Actinomycetota</taxon>
        <taxon>Actinomycetes</taxon>
        <taxon>Pseudonocardiales</taxon>
        <taxon>Pseudonocardiaceae</taxon>
        <taxon>Pseudonocardia</taxon>
    </lineage>
</organism>
<reference evidence="4" key="1">
    <citation type="submission" date="2023-07" db="EMBL/GenBank/DDBJ databases">
        <title>30 novel species of actinomycetes from the DSMZ collection.</title>
        <authorList>
            <person name="Nouioui I."/>
        </authorList>
    </citation>
    <scope>NUCLEOTIDE SEQUENCE [LARGE SCALE GENOMIC DNA]</scope>
    <source>
        <strain evidence="4">DSM 45834</strain>
    </source>
</reference>
<dbReference type="InterPro" id="IPR036637">
    <property type="entry name" value="Phosphohistidine_dom_sf"/>
</dbReference>
<dbReference type="PANTHER" id="PTHR43615:SF1">
    <property type="entry name" value="PPDK_N DOMAIN-CONTAINING PROTEIN"/>
    <property type="match status" value="1"/>
</dbReference>